<feature type="signal peptide" evidence="2">
    <location>
        <begin position="1"/>
        <end position="17"/>
    </location>
</feature>
<feature type="transmembrane region" description="Helical" evidence="1">
    <location>
        <begin position="373"/>
        <end position="394"/>
    </location>
</feature>
<keyword evidence="2" id="KW-0732">Signal</keyword>
<evidence type="ECO:0000256" key="1">
    <source>
        <dbReference type="SAM" id="Phobius"/>
    </source>
</evidence>
<reference evidence="5" key="1">
    <citation type="submission" date="2011-05" db="EMBL/GenBank/DDBJ databases">
        <authorList>
            <person name="Richards S.R."/>
            <person name="Qu J."/>
            <person name="Jiang H."/>
            <person name="Jhangiani S.N."/>
            <person name="Agravi P."/>
            <person name="Goodspeed R."/>
            <person name="Gross S."/>
            <person name="Mandapat C."/>
            <person name="Jackson L."/>
            <person name="Mathew T."/>
            <person name="Pu L."/>
            <person name="Thornton R."/>
            <person name="Saada N."/>
            <person name="Wilczek-Boney K.B."/>
            <person name="Lee S."/>
            <person name="Kovar C."/>
            <person name="Wu Y."/>
            <person name="Scherer S.E."/>
            <person name="Worley K.C."/>
            <person name="Muzny D.M."/>
            <person name="Gibbs R."/>
        </authorList>
    </citation>
    <scope>NUCLEOTIDE SEQUENCE</scope>
    <source>
        <strain evidence="5">Brora</strain>
    </source>
</reference>
<keyword evidence="1" id="KW-0472">Membrane</keyword>
<evidence type="ECO:0000313" key="5">
    <source>
        <dbReference type="Proteomes" id="UP000014500"/>
    </source>
</evidence>
<dbReference type="HOGENOM" id="CLU_476186_0_0_1"/>
<dbReference type="GO" id="GO:0016020">
    <property type="term" value="C:membrane"/>
    <property type="evidence" value="ECO:0007669"/>
    <property type="project" value="InterPro"/>
</dbReference>
<dbReference type="SUPFAM" id="SSF49899">
    <property type="entry name" value="Concanavalin A-like lectins/glucanases"/>
    <property type="match status" value="1"/>
</dbReference>
<protein>
    <recommendedName>
        <fullName evidence="3">MAM domain-containing protein</fullName>
    </recommendedName>
</protein>
<keyword evidence="1" id="KW-0812">Transmembrane</keyword>
<dbReference type="Proteomes" id="UP000014500">
    <property type="component" value="Unassembled WGS sequence"/>
</dbReference>
<name>T1INZ8_STRMM</name>
<dbReference type="InterPro" id="IPR013320">
    <property type="entry name" value="ConA-like_dom_sf"/>
</dbReference>
<evidence type="ECO:0000256" key="2">
    <source>
        <dbReference type="SAM" id="SignalP"/>
    </source>
</evidence>
<evidence type="ECO:0000259" key="3">
    <source>
        <dbReference type="PROSITE" id="PS50060"/>
    </source>
</evidence>
<accession>T1INZ8</accession>
<keyword evidence="1" id="KW-1133">Transmembrane helix</keyword>
<reference evidence="4" key="2">
    <citation type="submission" date="2015-02" db="UniProtKB">
        <authorList>
            <consortium name="EnsemblMetazoa"/>
        </authorList>
    </citation>
    <scope>IDENTIFICATION</scope>
</reference>
<keyword evidence="5" id="KW-1185">Reference proteome</keyword>
<sequence length="573" mass="66419">MFREIYLTLLLIGVVFASIHSHPCHFDVEGEVCPWEFHGTWQQILSSRFLNAPKKDNSSIKYVSKDSHKIAQYSSFQNMSITSPIIDFEGFYCLSINVYLKDAAVNITIIFSVGENVYDTVSARDTWIALNVDLGFLPALSKIRLEFEFDYYDALVAVDDIFMNYTKCDEKREIFTLWQHLNQQYLFLNSRRDEIDYGDIINQQTTGANPIFSQETKESMSSMTTNITMDQTTTDTNINHTEETKTDDHNNDDDYDDAYKLLKTNPSEASKLANISIQKIIKWIKTKMTDLPTTKLIIKDEDRTFRTNPSEGKFVTRSTKELIKTKLTTTTLPNKKISTFGEINITYTIRRDVEHSSENGNSLAGFHYFWFNYGYWIAIISGSILTVLLVAAALRKYLITTKIKMLPSGNKFNILKQIDLAYGFFFYFILNIMAMEEWRWPRRCFMAAIRTDFNKKGWWSDLSDVLQTTGSLQLLRMLKRDDGIDEIRGCMMGILEIIAEQDLQNSWIKVGKSSYCPFYKEIQICKSQLFTSKHTQIILEDTRVRLTSGVLPFFGMFDTLIRNLLKYALYVFI</sequence>
<organism evidence="4 5">
    <name type="scientific">Strigamia maritima</name>
    <name type="common">European centipede</name>
    <name type="synonym">Geophilus maritimus</name>
    <dbReference type="NCBI Taxonomy" id="126957"/>
    <lineage>
        <taxon>Eukaryota</taxon>
        <taxon>Metazoa</taxon>
        <taxon>Ecdysozoa</taxon>
        <taxon>Arthropoda</taxon>
        <taxon>Myriapoda</taxon>
        <taxon>Chilopoda</taxon>
        <taxon>Pleurostigmophora</taxon>
        <taxon>Geophilomorpha</taxon>
        <taxon>Linotaeniidae</taxon>
        <taxon>Strigamia</taxon>
    </lineage>
</organism>
<dbReference type="EMBL" id="JH431232">
    <property type="status" value="NOT_ANNOTATED_CDS"/>
    <property type="molecule type" value="Genomic_DNA"/>
</dbReference>
<feature type="domain" description="MAM" evidence="3">
    <location>
        <begin position="22"/>
        <end position="170"/>
    </location>
</feature>
<evidence type="ECO:0000313" key="4">
    <source>
        <dbReference type="EnsemblMetazoa" id="SMAR002738-PA"/>
    </source>
</evidence>
<dbReference type="EnsemblMetazoa" id="SMAR002738-RA">
    <property type="protein sequence ID" value="SMAR002738-PA"/>
    <property type="gene ID" value="SMAR002738"/>
</dbReference>
<dbReference type="InterPro" id="IPR000998">
    <property type="entry name" value="MAM_dom"/>
</dbReference>
<feature type="transmembrane region" description="Helical" evidence="1">
    <location>
        <begin position="414"/>
        <end position="434"/>
    </location>
</feature>
<feature type="chain" id="PRO_5004579377" description="MAM domain-containing protein" evidence="2">
    <location>
        <begin position="18"/>
        <end position="573"/>
    </location>
</feature>
<proteinExistence type="predicted"/>
<dbReference type="PROSITE" id="PS50060">
    <property type="entry name" value="MAM_2"/>
    <property type="match status" value="1"/>
</dbReference>
<dbReference type="AlphaFoldDB" id="T1INZ8"/>